<dbReference type="SUPFAM" id="SSF52540">
    <property type="entry name" value="P-loop containing nucleoside triphosphate hydrolases"/>
    <property type="match status" value="1"/>
</dbReference>
<feature type="domain" description="ABC transporter" evidence="1">
    <location>
        <begin position="5"/>
        <end position="175"/>
    </location>
</feature>
<dbReference type="GO" id="GO:0022857">
    <property type="term" value="F:transmembrane transporter activity"/>
    <property type="evidence" value="ECO:0007669"/>
    <property type="project" value="TreeGrafter"/>
</dbReference>
<dbReference type="EMBL" id="JAEKNS010000064">
    <property type="protein sequence ID" value="MBJ7594370.1"/>
    <property type="molecule type" value="Genomic_DNA"/>
</dbReference>
<dbReference type="PANTHER" id="PTHR24220:SF685">
    <property type="entry name" value="ABC TRANSPORTER RELATED"/>
    <property type="match status" value="1"/>
</dbReference>
<organism evidence="2 3">
    <name type="scientific">Candidatus Aeolococcus gillhamiae</name>
    <dbReference type="NCBI Taxonomy" id="3127015"/>
    <lineage>
        <taxon>Bacteria</taxon>
        <taxon>Bacillati</taxon>
        <taxon>Candidatus Dormiibacterota</taxon>
        <taxon>Candidatus Dormibacteria</taxon>
        <taxon>Candidatus Aeolococcales</taxon>
        <taxon>Candidatus Aeolococcaceae</taxon>
        <taxon>Candidatus Aeolococcus</taxon>
    </lineage>
</organism>
<dbReference type="InterPro" id="IPR015854">
    <property type="entry name" value="ABC_transpr_LolD-like"/>
</dbReference>
<dbReference type="PROSITE" id="PS00211">
    <property type="entry name" value="ABC_TRANSPORTER_1"/>
    <property type="match status" value="1"/>
</dbReference>
<accession>A0A934JWM8</accession>
<dbReference type="InterPro" id="IPR027417">
    <property type="entry name" value="P-loop_NTPase"/>
</dbReference>
<dbReference type="GO" id="GO:0005524">
    <property type="term" value="F:ATP binding"/>
    <property type="evidence" value="ECO:0007669"/>
    <property type="project" value="UniProtKB-KW"/>
</dbReference>
<dbReference type="PROSITE" id="PS50893">
    <property type="entry name" value="ABC_TRANSPORTER_2"/>
    <property type="match status" value="1"/>
</dbReference>
<dbReference type="PANTHER" id="PTHR24220">
    <property type="entry name" value="IMPORT ATP-BINDING PROTEIN"/>
    <property type="match status" value="1"/>
</dbReference>
<dbReference type="GO" id="GO:0005886">
    <property type="term" value="C:plasma membrane"/>
    <property type="evidence" value="ECO:0007669"/>
    <property type="project" value="TreeGrafter"/>
</dbReference>
<dbReference type="Pfam" id="PF00005">
    <property type="entry name" value="ABC_tran"/>
    <property type="match status" value="1"/>
</dbReference>
<dbReference type="AlphaFoldDB" id="A0A934JWM8"/>
<proteinExistence type="predicted"/>
<dbReference type="GO" id="GO:0016887">
    <property type="term" value="F:ATP hydrolysis activity"/>
    <property type="evidence" value="ECO:0007669"/>
    <property type="project" value="InterPro"/>
</dbReference>
<sequence>MPDVVAASGLVREFAAGGQRVRAVDGVDLTVAAGELLMVLGRSGAGKTTLLSLVGALDRPDSGTVTVAGERVEALTGRERDHFLQVSVGWVFQTSGLIPLLTAEENVQLSLRLAGAEGSTVADRAVEALTRVGLADRRVHTAAELSGGEQQRVALARALAKRPTVVIADEPTAQL</sequence>
<evidence type="ECO:0000313" key="3">
    <source>
        <dbReference type="Proteomes" id="UP000606991"/>
    </source>
</evidence>
<dbReference type="Gene3D" id="3.40.50.300">
    <property type="entry name" value="P-loop containing nucleotide triphosphate hydrolases"/>
    <property type="match status" value="1"/>
</dbReference>
<comment type="caution">
    <text evidence="2">The sequence shown here is derived from an EMBL/GenBank/DDBJ whole genome shotgun (WGS) entry which is preliminary data.</text>
</comment>
<protein>
    <submittedName>
        <fullName evidence="2">ATP-binding cassette domain-containing protein</fullName>
    </submittedName>
</protein>
<name>A0A934JWM8_9BACT</name>
<dbReference type="InterPro" id="IPR003439">
    <property type="entry name" value="ABC_transporter-like_ATP-bd"/>
</dbReference>
<evidence type="ECO:0000259" key="1">
    <source>
        <dbReference type="PROSITE" id="PS50893"/>
    </source>
</evidence>
<dbReference type="RefSeq" id="WP_337310506.1">
    <property type="nucleotide sequence ID" value="NZ_JAEKNS010000064.1"/>
</dbReference>
<feature type="non-terminal residue" evidence="2">
    <location>
        <position position="175"/>
    </location>
</feature>
<dbReference type="InterPro" id="IPR017871">
    <property type="entry name" value="ABC_transporter-like_CS"/>
</dbReference>
<keyword evidence="2" id="KW-0547">Nucleotide-binding</keyword>
<gene>
    <name evidence="2" type="ORF">JF886_05805</name>
</gene>
<keyword evidence="2" id="KW-0067">ATP-binding</keyword>
<reference evidence="2 3" key="1">
    <citation type="submission" date="2020-10" db="EMBL/GenBank/DDBJ databases">
        <title>Ca. Dormibacterota MAGs.</title>
        <authorList>
            <person name="Montgomery K."/>
        </authorList>
    </citation>
    <scope>NUCLEOTIDE SEQUENCE [LARGE SCALE GENOMIC DNA]</scope>
    <source>
        <strain evidence="2">SC8812_S17_18</strain>
    </source>
</reference>
<evidence type="ECO:0000313" key="2">
    <source>
        <dbReference type="EMBL" id="MBJ7594370.1"/>
    </source>
</evidence>
<dbReference type="Proteomes" id="UP000606991">
    <property type="component" value="Unassembled WGS sequence"/>
</dbReference>